<evidence type="ECO:0000256" key="1">
    <source>
        <dbReference type="SAM" id="MobiDB-lite"/>
    </source>
</evidence>
<name>A0A517ZV06_9PLAN</name>
<evidence type="ECO:0000313" key="2">
    <source>
        <dbReference type="EMBL" id="QDU46324.1"/>
    </source>
</evidence>
<reference evidence="2 3" key="1">
    <citation type="submission" date="2019-02" db="EMBL/GenBank/DDBJ databases">
        <title>Deep-cultivation of Planctomycetes and their phenomic and genomic characterization uncovers novel biology.</title>
        <authorList>
            <person name="Wiegand S."/>
            <person name="Jogler M."/>
            <person name="Boedeker C."/>
            <person name="Pinto D."/>
            <person name="Vollmers J."/>
            <person name="Rivas-Marin E."/>
            <person name="Kohn T."/>
            <person name="Peeters S.H."/>
            <person name="Heuer A."/>
            <person name="Rast P."/>
            <person name="Oberbeckmann S."/>
            <person name="Bunk B."/>
            <person name="Jeske O."/>
            <person name="Meyerdierks A."/>
            <person name="Storesund J.E."/>
            <person name="Kallscheuer N."/>
            <person name="Luecker S."/>
            <person name="Lage O.M."/>
            <person name="Pohl T."/>
            <person name="Merkel B.J."/>
            <person name="Hornburger P."/>
            <person name="Mueller R.-W."/>
            <person name="Bruemmer F."/>
            <person name="Labrenz M."/>
            <person name="Spormann A.M."/>
            <person name="Op den Camp H."/>
            <person name="Overmann J."/>
            <person name="Amann R."/>
            <person name="Jetten M.S.M."/>
            <person name="Mascher T."/>
            <person name="Medema M.H."/>
            <person name="Devos D.P."/>
            <person name="Kaster A.-K."/>
            <person name="Ovreas L."/>
            <person name="Rohde M."/>
            <person name="Galperin M.Y."/>
            <person name="Jogler C."/>
        </authorList>
    </citation>
    <scope>NUCLEOTIDE SEQUENCE [LARGE SCALE GENOMIC DNA]</scope>
    <source>
        <strain evidence="2 3">Mal52</strain>
    </source>
</reference>
<gene>
    <name evidence="2" type="ORF">Mal52_48430</name>
</gene>
<dbReference type="KEGG" id="sdyn:Mal52_48430"/>
<keyword evidence="3" id="KW-1185">Reference proteome</keyword>
<protein>
    <submittedName>
        <fullName evidence="2">Uncharacterized protein</fullName>
    </submittedName>
</protein>
<proteinExistence type="predicted"/>
<feature type="region of interest" description="Disordered" evidence="1">
    <location>
        <begin position="132"/>
        <end position="151"/>
    </location>
</feature>
<dbReference type="Proteomes" id="UP000319383">
    <property type="component" value="Chromosome"/>
</dbReference>
<accession>A0A517ZV06</accession>
<dbReference type="EMBL" id="CP036276">
    <property type="protein sequence ID" value="QDU46324.1"/>
    <property type="molecule type" value="Genomic_DNA"/>
</dbReference>
<evidence type="ECO:0000313" key="3">
    <source>
        <dbReference type="Proteomes" id="UP000319383"/>
    </source>
</evidence>
<organism evidence="2 3">
    <name type="scientific">Symmachiella dynata</name>
    <dbReference type="NCBI Taxonomy" id="2527995"/>
    <lineage>
        <taxon>Bacteria</taxon>
        <taxon>Pseudomonadati</taxon>
        <taxon>Planctomycetota</taxon>
        <taxon>Planctomycetia</taxon>
        <taxon>Planctomycetales</taxon>
        <taxon>Planctomycetaceae</taxon>
        <taxon>Symmachiella</taxon>
    </lineage>
</organism>
<dbReference type="AlphaFoldDB" id="A0A517ZV06"/>
<sequence length="151" mass="16950">MPWPSHVPKSQFFASVGGGLRGPDRVTSISALHHDAGYGQVKFSNGLHGKRFRLTDFLQAIISARRWIGLNGCKRICVNIARFAMKCFNRRFSLYWAPKRSTSKTAGAFFSSLGATEYGNTYSCEEIKVPRKTGRRTQDCDPVDEGQDRRS</sequence>